<dbReference type="FunFam" id="3.30.2020.30:FF:000002">
    <property type="entry name" value="Putative gamma-butyrobetaine dioxygenase"/>
    <property type="match status" value="1"/>
</dbReference>
<dbReference type="FunCoup" id="B4N1R0">
    <property type="interactions" value="91"/>
</dbReference>
<comment type="cofactor">
    <cofactor evidence="2">
        <name>L-ascorbate</name>
        <dbReference type="ChEBI" id="CHEBI:38290"/>
    </cofactor>
</comment>
<evidence type="ECO:0000313" key="13">
    <source>
        <dbReference type="Proteomes" id="UP000007798"/>
    </source>
</evidence>
<evidence type="ECO:0000256" key="1">
    <source>
        <dbReference type="ARBA" id="ARBA00001954"/>
    </source>
</evidence>
<evidence type="ECO:0000259" key="11">
    <source>
        <dbReference type="Pfam" id="PF06155"/>
    </source>
</evidence>
<evidence type="ECO:0000256" key="2">
    <source>
        <dbReference type="ARBA" id="ARBA00001961"/>
    </source>
</evidence>
<dbReference type="InParanoid" id="B4N1R0"/>
<dbReference type="OrthoDB" id="406634at2759"/>
<evidence type="ECO:0000259" key="10">
    <source>
        <dbReference type="Pfam" id="PF02668"/>
    </source>
</evidence>
<dbReference type="FunFam" id="3.60.130.10:FF:000001">
    <property type="entry name" value="Trimethyllysine dioxygenase, mitochondrial"/>
    <property type="match status" value="1"/>
</dbReference>
<dbReference type="InterPro" id="IPR038492">
    <property type="entry name" value="GBBH-like_N_sf"/>
</dbReference>
<feature type="domain" description="Gamma-butyrobetaine hydroxylase-like N-terminal" evidence="11">
    <location>
        <begin position="42"/>
        <end position="108"/>
    </location>
</feature>
<comment type="cofactor">
    <cofactor evidence="1">
        <name>Fe(2+)</name>
        <dbReference type="ChEBI" id="CHEBI:29033"/>
    </cofactor>
</comment>
<comment type="similarity">
    <text evidence="4">Belongs to the gamma-BBH/TMLD family.</text>
</comment>
<dbReference type="InterPro" id="IPR042098">
    <property type="entry name" value="TauD-like_sf"/>
</dbReference>
<keyword evidence="5" id="KW-0479">Metal-binding</keyword>
<organism evidence="12 13">
    <name type="scientific">Drosophila willistoni</name>
    <name type="common">Fruit fly</name>
    <dbReference type="NCBI Taxonomy" id="7260"/>
    <lineage>
        <taxon>Eukaryota</taxon>
        <taxon>Metazoa</taxon>
        <taxon>Ecdysozoa</taxon>
        <taxon>Arthropoda</taxon>
        <taxon>Hexapoda</taxon>
        <taxon>Insecta</taxon>
        <taxon>Pterygota</taxon>
        <taxon>Neoptera</taxon>
        <taxon>Endopterygota</taxon>
        <taxon>Diptera</taxon>
        <taxon>Brachycera</taxon>
        <taxon>Muscomorpha</taxon>
        <taxon>Ephydroidea</taxon>
        <taxon>Drosophilidae</taxon>
        <taxon>Drosophila</taxon>
        <taxon>Sophophora</taxon>
    </lineage>
</organism>
<dbReference type="SMR" id="B4N1R0"/>
<evidence type="ECO:0000313" key="12">
    <source>
        <dbReference type="EMBL" id="EDW78299.1"/>
    </source>
</evidence>
<proteinExistence type="inferred from homology"/>
<evidence type="ECO:0000256" key="9">
    <source>
        <dbReference type="ARBA" id="ARBA00023004"/>
    </source>
</evidence>
<dbReference type="Pfam" id="PF02668">
    <property type="entry name" value="TauD"/>
    <property type="match status" value="1"/>
</dbReference>
<dbReference type="InterPro" id="IPR003819">
    <property type="entry name" value="TauD/TfdA-like"/>
</dbReference>
<evidence type="ECO:0000256" key="3">
    <source>
        <dbReference type="ARBA" id="ARBA00005022"/>
    </source>
</evidence>
<dbReference type="Pfam" id="PF06155">
    <property type="entry name" value="GBBH-like_N"/>
    <property type="match status" value="1"/>
</dbReference>
<keyword evidence="7" id="KW-0223">Dioxygenase</keyword>
<dbReference type="eggNOG" id="KOG3888">
    <property type="taxonomic scope" value="Eukaryota"/>
</dbReference>
<accession>B4N1R0</accession>
<dbReference type="GO" id="GO:0046872">
    <property type="term" value="F:metal ion binding"/>
    <property type="evidence" value="ECO:0007669"/>
    <property type="project" value="UniProtKB-KW"/>
</dbReference>
<dbReference type="Gene3D" id="3.60.130.10">
    <property type="entry name" value="Clavaminate synthase-like"/>
    <property type="match status" value="1"/>
</dbReference>
<evidence type="ECO:0000256" key="4">
    <source>
        <dbReference type="ARBA" id="ARBA00008654"/>
    </source>
</evidence>
<evidence type="ECO:0000256" key="6">
    <source>
        <dbReference type="ARBA" id="ARBA00022873"/>
    </source>
</evidence>
<sequence length="408" mass="47860">MLTCRHWIGQLRRWSSTSSRALLTDQNYVELRLDGKEVAKPLKYPTVWLRDNCQCPECFHAFTRARKSHWEQGPLNVKAESVIYNEQSQKLEVQWEDRHKSSFALEWLKERDFSEETRNKYLHNVYKPLAQLWSKKEFQQVRNEFQYEDILQKDEVLKSWLEALAVQGFAILKQAPNDMNVVRHLANRIGYIKKTTYGDIFEVKSKPNAGNYAYKMVPLPLHTDMPYYEYKAGINILHTLVQSSSVGGANTLTDGFYIADQMRQLYPDYFNVLKSIPVNWYDIGHDGDAKQPFHSLWRAPVICLDVDNQITRINQNTTKRDSRFSVPLDQVQKWYEAYNKFLELASAEAVEFKTEAGDVFVFNNLRMLHGRTAYEDSTENKRHLVGAYVDWDIIYSKLRTLKFPNAQD</sequence>
<reference evidence="12 13" key="1">
    <citation type="journal article" date="2007" name="Nature">
        <title>Evolution of genes and genomes on the Drosophila phylogeny.</title>
        <authorList>
            <consortium name="Drosophila 12 Genomes Consortium"/>
            <person name="Clark A.G."/>
            <person name="Eisen M.B."/>
            <person name="Smith D.R."/>
            <person name="Bergman C.M."/>
            <person name="Oliver B."/>
            <person name="Markow T.A."/>
            <person name="Kaufman T.C."/>
            <person name="Kellis M."/>
            <person name="Gelbart W."/>
            <person name="Iyer V.N."/>
            <person name="Pollard D.A."/>
            <person name="Sackton T.B."/>
            <person name="Larracuente A.M."/>
            <person name="Singh N.D."/>
            <person name="Abad J.P."/>
            <person name="Abt D.N."/>
            <person name="Adryan B."/>
            <person name="Aguade M."/>
            <person name="Akashi H."/>
            <person name="Anderson W.W."/>
            <person name="Aquadro C.F."/>
            <person name="Ardell D.H."/>
            <person name="Arguello R."/>
            <person name="Artieri C.G."/>
            <person name="Barbash D.A."/>
            <person name="Barker D."/>
            <person name="Barsanti P."/>
            <person name="Batterham P."/>
            <person name="Batzoglou S."/>
            <person name="Begun D."/>
            <person name="Bhutkar A."/>
            <person name="Blanco E."/>
            <person name="Bosak S.A."/>
            <person name="Bradley R.K."/>
            <person name="Brand A.D."/>
            <person name="Brent M.R."/>
            <person name="Brooks A.N."/>
            <person name="Brown R.H."/>
            <person name="Butlin R.K."/>
            <person name="Caggese C."/>
            <person name="Calvi B.R."/>
            <person name="Bernardo de Carvalho A."/>
            <person name="Caspi A."/>
            <person name="Castrezana S."/>
            <person name="Celniker S.E."/>
            <person name="Chang J.L."/>
            <person name="Chapple C."/>
            <person name="Chatterji S."/>
            <person name="Chinwalla A."/>
            <person name="Civetta A."/>
            <person name="Clifton S.W."/>
            <person name="Comeron J.M."/>
            <person name="Costello J.C."/>
            <person name="Coyne J.A."/>
            <person name="Daub J."/>
            <person name="David R.G."/>
            <person name="Delcher A.L."/>
            <person name="Delehaunty K."/>
            <person name="Do C.B."/>
            <person name="Ebling H."/>
            <person name="Edwards K."/>
            <person name="Eickbush T."/>
            <person name="Evans J.D."/>
            <person name="Filipski A."/>
            <person name="Findeiss S."/>
            <person name="Freyhult E."/>
            <person name="Fulton L."/>
            <person name="Fulton R."/>
            <person name="Garcia A.C."/>
            <person name="Gardiner A."/>
            <person name="Garfield D.A."/>
            <person name="Garvin B.E."/>
            <person name="Gibson G."/>
            <person name="Gilbert D."/>
            <person name="Gnerre S."/>
            <person name="Godfrey J."/>
            <person name="Good R."/>
            <person name="Gotea V."/>
            <person name="Gravely B."/>
            <person name="Greenberg A.J."/>
            <person name="Griffiths-Jones S."/>
            <person name="Gross S."/>
            <person name="Guigo R."/>
            <person name="Gustafson E.A."/>
            <person name="Haerty W."/>
            <person name="Hahn M.W."/>
            <person name="Halligan D.L."/>
            <person name="Halpern A.L."/>
            <person name="Halter G.M."/>
            <person name="Han M.V."/>
            <person name="Heger A."/>
            <person name="Hillier L."/>
            <person name="Hinrichs A.S."/>
            <person name="Holmes I."/>
            <person name="Hoskins R.A."/>
            <person name="Hubisz M.J."/>
            <person name="Hultmark D."/>
            <person name="Huntley M.A."/>
            <person name="Jaffe D.B."/>
            <person name="Jagadeeshan S."/>
            <person name="Jeck W.R."/>
            <person name="Johnson J."/>
            <person name="Jones C.D."/>
            <person name="Jordan W.C."/>
            <person name="Karpen G.H."/>
            <person name="Kataoka E."/>
            <person name="Keightley P.D."/>
            <person name="Kheradpour P."/>
            <person name="Kirkness E.F."/>
            <person name="Koerich L.B."/>
            <person name="Kristiansen K."/>
            <person name="Kudrna D."/>
            <person name="Kulathinal R.J."/>
            <person name="Kumar S."/>
            <person name="Kwok R."/>
            <person name="Lander E."/>
            <person name="Langley C.H."/>
            <person name="Lapoint R."/>
            <person name="Lazzaro B.P."/>
            <person name="Lee S.J."/>
            <person name="Levesque L."/>
            <person name="Li R."/>
            <person name="Lin C.F."/>
            <person name="Lin M.F."/>
            <person name="Lindblad-Toh K."/>
            <person name="Llopart A."/>
            <person name="Long M."/>
            <person name="Low L."/>
            <person name="Lozovsky E."/>
            <person name="Lu J."/>
            <person name="Luo M."/>
            <person name="Machado C.A."/>
            <person name="Makalowski W."/>
            <person name="Marzo M."/>
            <person name="Matsuda M."/>
            <person name="Matzkin L."/>
            <person name="McAllister B."/>
            <person name="McBride C.S."/>
            <person name="McKernan B."/>
            <person name="McKernan K."/>
            <person name="Mendez-Lago M."/>
            <person name="Minx P."/>
            <person name="Mollenhauer M.U."/>
            <person name="Montooth K."/>
            <person name="Mount S.M."/>
            <person name="Mu X."/>
            <person name="Myers E."/>
            <person name="Negre B."/>
            <person name="Newfeld S."/>
            <person name="Nielsen R."/>
            <person name="Noor M.A."/>
            <person name="O'Grady P."/>
            <person name="Pachter L."/>
            <person name="Papaceit M."/>
            <person name="Parisi M.J."/>
            <person name="Parisi M."/>
            <person name="Parts L."/>
            <person name="Pedersen J.S."/>
            <person name="Pesole G."/>
            <person name="Phillippy A.M."/>
            <person name="Ponting C.P."/>
            <person name="Pop M."/>
            <person name="Porcelli D."/>
            <person name="Powell J.R."/>
            <person name="Prohaska S."/>
            <person name="Pruitt K."/>
            <person name="Puig M."/>
            <person name="Quesneville H."/>
            <person name="Ram K.R."/>
            <person name="Rand D."/>
            <person name="Rasmussen M.D."/>
            <person name="Reed L.K."/>
            <person name="Reenan R."/>
            <person name="Reily A."/>
            <person name="Remington K.A."/>
            <person name="Rieger T.T."/>
            <person name="Ritchie M.G."/>
            <person name="Robin C."/>
            <person name="Rogers Y.H."/>
            <person name="Rohde C."/>
            <person name="Rozas J."/>
            <person name="Rubenfield M.J."/>
            <person name="Ruiz A."/>
            <person name="Russo S."/>
            <person name="Salzberg S.L."/>
            <person name="Sanchez-Gracia A."/>
            <person name="Saranga D.J."/>
            <person name="Sato H."/>
            <person name="Schaeffer S.W."/>
            <person name="Schatz M.C."/>
            <person name="Schlenke T."/>
            <person name="Schwartz R."/>
            <person name="Segarra C."/>
            <person name="Singh R.S."/>
            <person name="Sirot L."/>
            <person name="Sirota M."/>
            <person name="Sisneros N.B."/>
            <person name="Smith C.D."/>
            <person name="Smith T.F."/>
            <person name="Spieth J."/>
            <person name="Stage D.E."/>
            <person name="Stark A."/>
            <person name="Stephan W."/>
            <person name="Strausberg R.L."/>
            <person name="Strempel S."/>
            <person name="Sturgill D."/>
            <person name="Sutton G."/>
            <person name="Sutton G.G."/>
            <person name="Tao W."/>
            <person name="Teichmann S."/>
            <person name="Tobari Y.N."/>
            <person name="Tomimura Y."/>
            <person name="Tsolas J.M."/>
            <person name="Valente V.L."/>
            <person name="Venter E."/>
            <person name="Venter J.C."/>
            <person name="Vicario S."/>
            <person name="Vieira F.G."/>
            <person name="Vilella A.J."/>
            <person name="Villasante A."/>
            <person name="Walenz B."/>
            <person name="Wang J."/>
            <person name="Wasserman M."/>
            <person name="Watts T."/>
            <person name="Wilson D."/>
            <person name="Wilson R.K."/>
            <person name="Wing R.A."/>
            <person name="Wolfner M.F."/>
            <person name="Wong A."/>
            <person name="Wong G.K."/>
            <person name="Wu C.I."/>
            <person name="Wu G."/>
            <person name="Yamamoto D."/>
            <person name="Yang H.P."/>
            <person name="Yang S.P."/>
            <person name="Yorke J.A."/>
            <person name="Yoshida K."/>
            <person name="Zdobnov E."/>
            <person name="Zhang P."/>
            <person name="Zhang Y."/>
            <person name="Zimin A.V."/>
            <person name="Baldwin J."/>
            <person name="Abdouelleil A."/>
            <person name="Abdulkadir J."/>
            <person name="Abebe A."/>
            <person name="Abera B."/>
            <person name="Abreu J."/>
            <person name="Acer S.C."/>
            <person name="Aftuck L."/>
            <person name="Alexander A."/>
            <person name="An P."/>
            <person name="Anderson E."/>
            <person name="Anderson S."/>
            <person name="Arachi H."/>
            <person name="Azer M."/>
            <person name="Bachantsang P."/>
            <person name="Barry A."/>
            <person name="Bayul T."/>
            <person name="Berlin A."/>
            <person name="Bessette D."/>
            <person name="Bloom T."/>
            <person name="Blye J."/>
            <person name="Boguslavskiy L."/>
            <person name="Bonnet C."/>
            <person name="Boukhgalter B."/>
            <person name="Bourzgui I."/>
            <person name="Brown A."/>
            <person name="Cahill P."/>
            <person name="Channer S."/>
            <person name="Cheshatsang Y."/>
            <person name="Chuda L."/>
            <person name="Citroen M."/>
            <person name="Collymore A."/>
            <person name="Cooke P."/>
            <person name="Costello M."/>
            <person name="D'Aco K."/>
            <person name="Daza R."/>
            <person name="De Haan G."/>
            <person name="DeGray S."/>
            <person name="DeMaso C."/>
            <person name="Dhargay N."/>
            <person name="Dooley K."/>
            <person name="Dooley E."/>
            <person name="Doricent M."/>
            <person name="Dorje P."/>
            <person name="Dorjee K."/>
            <person name="Dupes A."/>
            <person name="Elong R."/>
            <person name="Falk J."/>
            <person name="Farina A."/>
            <person name="Faro S."/>
            <person name="Ferguson D."/>
            <person name="Fisher S."/>
            <person name="Foley C.D."/>
            <person name="Franke A."/>
            <person name="Friedrich D."/>
            <person name="Gadbois L."/>
            <person name="Gearin G."/>
            <person name="Gearin C.R."/>
            <person name="Giannoukos G."/>
            <person name="Goode T."/>
            <person name="Graham J."/>
            <person name="Grandbois E."/>
            <person name="Grewal S."/>
            <person name="Gyaltsen K."/>
            <person name="Hafez N."/>
            <person name="Hagos B."/>
            <person name="Hall J."/>
            <person name="Henson C."/>
            <person name="Hollinger A."/>
            <person name="Honan T."/>
            <person name="Huard M.D."/>
            <person name="Hughes L."/>
            <person name="Hurhula B."/>
            <person name="Husby M.E."/>
            <person name="Kamat A."/>
            <person name="Kanga B."/>
            <person name="Kashin S."/>
            <person name="Khazanovich D."/>
            <person name="Kisner P."/>
            <person name="Lance K."/>
            <person name="Lara M."/>
            <person name="Lee W."/>
            <person name="Lennon N."/>
            <person name="Letendre F."/>
            <person name="LeVine R."/>
            <person name="Lipovsky A."/>
            <person name="Liu X."/>
            <person name="Liu J."/>
            <person name="Liu S."/>
            <person name="Lokyitsang T."/>
            <person name="Lokyitsang Y."/>
            <person name="Lubonja R."/>
            <person name="Lui A."/>
            <person name="MacDonald P."/>
            <person name="Magnisalis V."/>
            <person name="Maru K."/>
            <person name="Matthews C."/>
            <person name="McCusker W."/>
            <person name="McDonough S."/>
            <person name="Mehta T."/>
            <person name="Meldrim J."/>
            <person name="Meneus L."/>
            <person name="Mihai O."/>
            <person name="Mihalev A."/>
            <person name="Mihova T."/>
            <person name="Mittelman R."/>
            <person name="Mlenga V."/>
            <person name="Montmayeur A."/>
            <person name="Mulrain L."/>
            <person name="Navidi A."/>
            <person name="Naylor J."/>
            <person name="Negash T."/>
            <person name="Nguyen T."/>
            <person name="Nguyen N."/>
            <person name="Nicol R."/>
            <person name="Norbu C."/>
            <person name="Norbu N."/>
            <person name="Novod N."/>
            <person name="O'Neill B."/>
            <person name="Osman S."/>
            <person name="Markiewicz E."/>
            <person name="Oyono O.L."/>
            <person name="Patti C."/>
            <person name="Phunkhang P."/>
            <person name="Pierre F."/>
            <person name="Priest M."/>
            <person name="Raghuraman S."/>
            <person name="Rege F."/>
            <person name="Reyes R."/>
            <person name="Rise C."/>
            <person name="Rogov P."/>
            <person name="Ross K."/>
            <person name="Ryan E."/>
            <person name="Settipalli S."/>
            <person name="Shea T."/>
            <person name="Sherpa N."/>
            <person name="Shi L."/>
            <person name="Shih D."/>
            <person name="Sparrow T."/>
            <person name="Spaulding J."/>
            <person name="Stalker J."/>
            <person name="Stange-Thomann N."/>
            <person name="Stavropoulos S."/>
            <person name="Stone C."/>
            <person name="Strader C."/>
            <person name="Tesfaye S."/>
            <person name="Thomson T."/>
            <person name="Thoulutsang Y."/>
            <person name="Thoulutsang D."/>
            <person name="Topham K."/>
            <person name="Topping I."/>
            <person name="Tsamla T."/>
            <person name="Vassiliev H."/>
            <person name="Vo A."/>
            <person name="Wangchuk T."/>
            <person name="Wangdi T."/>
            <person name="Weiand M."/>
            <person name="Wilkinson J."/>
            <person name="Wilson A."/>
            <person name="Yadav S."/>
            <person name="Young G."/>
            <person name="Yu Q."/>
            <person name="Zembek L."/>
            <person name="Zhong D."/>
            <person name="Zimmer A."/>
            <person name="Zwirko Z."/>
            <person name="Jaffe D.B."/>
            <person name="Alvarez P."/>
            <person name="Brockman W."/>
            <person name="Butler J."/>
            <person name="Chin C."/>
            <person name="Gnerre S."/>
            <person name="Grabherr M."/>
            <person name="Kleber M."/>
            <person name="Mauceli E."/>
            <person name="MacCallum I."/>
        </authorList>
    </citation>
    <scope>NUCLEOTIDE SEQUENCE [LARGE SCALE GENOMIC DNA]</scope>
    <source>
        <strain evidence="13">Tucson 14030-0811.24</strain>
    </source>
</reference>
<evidence type="ECO:0000256" key="8">
    <source>
        <dbReference type="ARBA" id="ARBA00023002"/>
    </source>
</evidence>
<dbReference type="Gene3D" id="3.30.2020.30">
    <property type="match status" value="1"/>
</dbReference>
<dbReference type="GO" id="GO:0016706">
    <property type="term" value="F:2-oxoglutarate-dependent dioxygenase activity"/>
    <property type="evidence" value="ECO:0007669"/>
    <property type="project" value="UniProtKB-ARBA"/>
</dbReference>
<keyword evidence="8 12" id="KW-0560">Oxidoreductase</keyword>
<dbReference type="GO" id="GO:0045329">
    <property type="term" value="P:carnitine biosynthetic process"/>
    <property type="evidence" value="ECO:0007669"/>
    <property type="project" value="UniProtKB-UniPathway"/>
</dbReference>
<dbReference type="InterPro" id="IPR050411">
    <property type="entry name" value="AlphaKG_dependent_hydroxylases"/>
</dbReference>
<dbReference type="AlphaFoldDB" id="B4N1R0"/>
<dbReference type="InterPro" id="IPR010376">
    <property type="entry name" value="GBBH-like_N"/>
</dbReference>
<protein>
    <submittedName>
        <fullName evidence="12">Uncharacterized protein</fullName>
        <ecNumber evidence="12">1.-.-.-</ecNumber>
    </submittedName>
</protein>
<keyword evidence="6" id="KW-0124">Carnitine biosynthesis</keyword>
<keyword evidence="13" id="KW-1185">Reference proteome</keyword>
<dbReference type="STRING" id="7260.B4N1R0"/>
<dbReference type="HOGENOM" id="CLU_021859_2_0_1"/>
<dbReference type="UniPathway" id="UPA00118"/>
<dbReference type="Proteomes" id="UP000007798">
    <property type="component" value="Unassembled WGS sequence"/>
</dbReference>
<dbReference type="EC" id="1.-.-.-" evidence="12"/>
<dbReference type="OMA" id="YEAYDKF"/>
<comment type="pathway">
    <text evidence="3">Amine and polyamine biosynthesis; carnitine biosynthesis.</text>
</comment>
<name>B4N1R0_DROWI</name>
<evidence type="ECO:0000256" key="5">
    <source>
        <dbReference type="ARBA" id="ARBA00022723"/>
    </source>
</evidence>
<dbReference type="PANTHER" id="PTHR10696:SF33">
    <property type="entry name" value="GAMMA-BUTYROBETAINE DIOXYGENASE"/>
    <property type="match status" value="1"/>
</dbReference>
<dbReference type="PhylomeDB" id="B4N1R0"/>
<evidence type="ECO:0000256" key="7">
    <source>
        <dbReference type="ARBA" id="ARBA00022964"/>
    </source>
</evidence>
<keyword evidence="9" id="KW-0408">Iron</keyword>
<dbReference type="GO" id="GO:0005739">
    <property type="term" value="C:mitochondrion"/>
    <property type="evidence" value="ECO:0007669"/>
    <property type="project" value="TreeGrafter"/>
</dbReference>
<dbReference type="KEGG" id="dwi:6644779"/>
<dbReference type="EMBL" id="CH963925">
    <property type="protein sequence ID" value="EDW78299.1"/>
    <property type="molecule type" value="Genomic_DNA"/>
</dbReference>
<dbReference type="PANTHER" id="PTHR10696">
    <property type="entry name" value="GAMMA-BUTYROBETAINE HYDROXYLASE-RELATED"/>
    <property type="match status" value="1"/>
</dbReference>
<gene>
    <name evidence="12" type="primary">Dwil\GK16355</name>
    <name evidence="12" type="ORF">Dwil_GK16355</name>
</gene>
<dbReference type="SUPFAM" id="SSF51197">
    <property type="entry name" value="Clavaminate synthase-like"/>
    <property type="match status" value="1"/>
</dbReference>
<feature type="domain" description="TauD/TfdA-like" evidence="10">
    <location>
        <begin position="128"/>
        <end position="388"/>
    </location>
</feature>
<dbReference type="CDD" id="cd00250">
    <property type="entry name" value="CAS_like"/>
    <property type="match status" value="1"/>
</dbReference>